<dbReference type="PRINTS" id="PR00340">
    <property type="entry name" value="PIIGLNB"/>
</dbReference>
<dbReference type="InterPro" id="IPR011322">
    <property type="entry name" value="N-reg_PII-like_a/b"/>
</dbReference>
<dbReference type="PANTHER" id="PTHR30115">
    <property type="entry name" value="NITROGEN REGULATORY PROTEIN P-II"/>
    <property type="match status" value="1"/>
</dbReference>
<dbReference type="EMBL" id="FOCT01000016">
    <property type="protein sequence ID" value="SEO28092.1"/>
    <property type="molecule type" value="Genomic_DNA"/>
</dbReference>
<dbReference type="AlphaFoldDB" id="A0A1H8NEX5"/>
<dbReference type="GO" id="GO:0030234">
    <property type="term" value="F:enzyme regulator activity"/>
    <property type="evidence" value="ECO:0007669"/>
    <property type="project" value="InterPro"/>
</dbReference>
<dbReference type="SMART" id="SM00938">
    <property type="entry name" value="P-II"/>
    <property type="match status" value="1"/>
</dbReference>
<protein>
    <submittedName>
        <fullName evidence="1">Nitrogen regulatory protein P-II family</fullName>
    </submittedName>
</protein>
<reference evidence="1 2" key="1">
    <citation type="submission" date="2016-10" db="EMBL/GenBank/DDBJ databases">
        <authorList>
            <person name="de Groot N.N."/>
        </authorList>
    </citation>
    <scope>NUCLEOTIDE SEQUENCE [LARGE SCALE GENOMIC DNA]</scope>
    <source>
        <strain evidence="1 2">Nl18</strain>
    </source>
</reference>
<dbReference type="SUPFAM" id="SSF54913">
    <property type="entry name" value="GlnB-like"/>
    <property type="match status" value="1"/>
</dbReference>
<dbReference type="GO" id="GO:0006808">
    <property type="term" value="P:regulation of nitrogen utilization"/>
    <property type="evidence" value="ECO:0007669"/>
    <property type="project" value="InterPro"/>
</dbReference>
<evidence type="ECO:0000313" key="2">
    <source>
        <dbReference type="Proteomes" id="UP000183898"/>
    </source>
</evidence>
<dbReference type="InterPro" id="IPR015867">
    <property type="entry name" value="N-reg_PII/ATP_PRibTrfase_C"/>
</dbReference>
<sequence>MKEIRAYIEPFMLSKVTQALLEIPDFPGMSVSDCYGFGGERIADSSFDPYMLKKRIEIFASDEQVDDIFSTVMQAANTYQRGAGKIYIMDVSGSGNISSGERHQEDFPSRPK</sequence>
<dbReference type="InterPro" id="IPR002187">
    <property type="entry name" value="N-reg_PII"/>
</dbReference>
<evidence type="ECO:0000313" key="1">
    <source>
        <dbReference type="EMBL" id="SEO28092.1"/>
    </source>
</evidence>
<dbReference type="PROSITE" id="PS51343">
    <property type="entry name" value="PII_GLNB_DOM"/>
    <property type="match status" value="1"/>
</dbReference>
<dbReference type="Proteomes" id="UP000183898">
    <property type="component" value="Unassembled WGS sequence"/>
</dbReference>
<dbReference type="GO" id="GO:0005524">
    <property type="term" value="F:ATP binding"/>
    <property type="evidence" value="ECO:0007669"/>
    <property type="project" value="TreeGrafter"/>
</dbReference>
<organism evidence="1 2">
    <name type="scientific">Nitrosospira multiformis</name>
    <dbReference type="NCBI Taxonomy" id="1231"/>
    <lineage>
        <taxon>Bacteria</taxon>
        <taxon>Pseudomonadati</taxon>
        <taxon>Pseudomonadota</taxon>
        <taxon>Betaproteobacteria</taxon>
        <taxon>Nitrosomonadales</taxon>
        <taxon>Nitrosomonadaceae</taxon>
        <taxon>Nitrosospira</taxon>
    </lineage>
</organism>
<accession>A0A1H8NEX5</accession>
<dbReference type="GO" id="GO:0005829">
    <property type="term" value="C:cytosol"/>
    <property type="evidence" value="ECO:0007669"/>
    <property type="project" value="TreeGrafter"/>
</dbReference>
<dbReference type="PANTHER" id="PTHR30115:SF11">
    <property type="entry name" value="NITROGEN REGULATORY PROTEIN P-II HOMOLOG"/>
    <property type="match status" value="1"/>
</dbReference>
<dbReference type="Pfam" id="PF00543">
    <property type="entry name" value="P-II"/>
    <property type="match status" value="1"/>
</dbReference>
<dbReference type="RefSeq" id="WP_074748825.1">
    <property type="nucleotide sequence ID" value="NZ_FOCT01000016.1"/>
</dbReference>
<dbReference type="Gene3D" id="3.30.70.120">
    <property type="match status" value="1"/>
</dbReference>
<proteinExistence type="predicted"/>
<gene>
    <name evidence="1" type="ORF">SAMN05216404_11620</name>
</gene>
<name>A0A1H8NEX5_9PROT</name>